<dbReference type="Pfam" id="PF00126">
    <property type="entry name" value="HTH_1"/>
    <property type="match status" value="2"/>
</dbReference>
<dbReference type="Pfam" id="PF03466">
    <property type="entry name" value="LysR_substrate"/>
    <property type="match status" value="1"/>
</dbReference>
<keyword evidence="4" id="KW-0804">Transcription</keyword>
<sequence>MSGHEVALQYALEGRRPPAILAGMEKNPIELRLLASFISACQNSRISDTAASLGHTTSALSTALHKLEERMGLKLFVRHGGHLHLTAPAFWLFRHGCELLMLEDYARRACRQPPDHLNKLIVMLDLSLAIGRFSKALIKATQDMMRLHADTWVEWRFADASASAAGEDAEEQMDSLFGTRVEHVRIAYDEAEGVVSARGHLYDDAWIVAGGHGTDLDIEAGGEPAIVMKMRPSLLKALSTHMEGRSLSHRLRYIDAEPARFGELLVESPHHRFLMPASMLAERMGLTRIDWVPLTPGLISPLSGHVLETRTGRGASFLNLLADSLKSEIKGLTFEPRLSMRQVSYFNLTCSAGGISAAARVANLAQSSISAQIQKMETAIGCPLLERRGDGLVLSQQGGVALRLSRAMEDRQATLVRQALDLAAHAQARIRIGTLPSSGHDSVMTEKIAKVVTSIHSAHPNWLLQVSEGSNSLLHEKVKSGDLHLAIVGSAEPQVARIPLGPTEALSVVARPDFQFPEGEELALEQVCSLPMVLGVRHLSIHQSLMQVARARNCSLNPVIEVGSLALAIAIVRHSPLCTVLPASSVRKDVKAGLLKARRIRRDEIPGALSVIFSASRSLSEPERVLIQAFQRVFKGNSGDWADALDEA</sequence>
<dbReference type="Gene3D" id="3.40.190.290">
    <property type="match status" value="1"/>
</dbReference>
<evidence type="ECO:0000259" key="5">
    <source>
        <dbReference type="PROSITE" id="PS50931"/>
    </source>
</evidence>
<dbReference type="InterPro" id="IPR000847">
    <property type="entry name" value="LysR_HTH_N"/>
</dbReference>
<evidence type="ECO:0000313" key="6">
    <source>
        <dbReference type="EMBL" id="MDO1582507.1"/>
    </source>
</evidence>
<dbReference type="InterPro" id="IPR050950">
    <property type="entry name" value="HTH-type_LysR_regulators"/>
</dbReference>
<dbReference type="PANTHER" id="PTHR30419">
    <property type="entry name" value="HTH-TYPE TRANSCRIPTIONAL REGULATOR YBHD"/>
    <property type="match status" value="1"/>
</dbReference>
<comment type="caution">
    <text evidence="6">The sequence shown here is derived from an EMBL/GenBank/DDBJ whole genome shotgun (WGS) entry which is preliminary data.</text>
</comment>
<dbReference type="InterPro" id="IPR005119">
    <property type="entry name" value="LysR_subst-bd"/>
</dbReference>
<dbReference type="InterPro" id="IPR036388">
    <property type="entry name" value="WH-like_DNA-bd_sf"/>
</dbReference>
<protein>
    <submittedName>
        <fullName evidence="6">LysR family transcriptional regulator</fullName>
    </submittedName>
</protein>
<dbReference type="SUPFAM" id="SSF53850">
    <property type="entry name" value="Periplasmic binding protein-like II"/>
    <property type="match status" value="1"/>
</dbReference>
<evidence type="ECO:0000256" key="1">
    <source>
        <dbReference type="ARBA" id="ARBA00009437"/>
    </source>
</evidence>
<comment type="similarity">
    <text evidence="1">Belongs to the LysR transcriptional regulatory family.</text>
</comment>
<feature type="domain" description="HTH lysR-type" evidence="5">
    <location>
        <begin position="29"/>
        <end position="86"/>
    </location>
</feature>
<accession>A0ABT8SVR1</accession>
<keyword evidence="7" id="KW-1185">Reference proteome</keyword>
<dbReference type="PANTHER" id="PTHR30419:SF8">
    <property type="entry name" value="NITROGEN ASSIMILATION TRANSCRIPTIONAL ACTIVATOR-RELATED"/>
    <property type="match status" value="1"/>
</dbReference>
<dbReference type="Gene3D" id="1.10.10.10">
    <property type="entry name" value="Winged helix-like DNA-binding domain superfamily/Winged helix DNA-binding domain"/>
    <property type="match status" value="2"/>
</dbReference>
<dbReference type="SUPFAM" id="SSF46785">
    <property type="entry name" value="Winged helix' DNA-binding domain"/>
    <property type="match status" value="2"/>
</dbReference>
<dbReference type="InterPro" id="IPR036390">
    <property type="entry name" value="WH_DNA-bd_sf"/>
</dbReference>
<organism evidence="6 7">
    <name type="scientific">Rhizobium oryzicola</name>
    <dbReference type="NCBI Taxonomy" id="1232668"/>
    <lineage>
        <taxon>Bacteria</taxon>
        <taxon>Pseudomonadati</taxon>
        <taxon>Pseudomonadota</taxon>
        <taxon>Alphaproteobacteria</taxon>
        <taxon>Hyphomicrobiales</taxon>
        <taxon>Rhizobiaceae</taxon>
        <taxon>Rhizobium/Agrobacterium group</taxon>
        <taxon>Rhizobium</taxon>
    </lineage>
</organism>
<dbReference type="PROSITE" id="PS50931">
    <property type="entry name" value="HTH_LYSR"/>
    <property type="match status" value="2"/>
</dbReference>
<reference evidence="6" key="1">
    <citation type="journal article" date="2015" name="Int. J. Syst. Evol. Microbiol.">
        <title>Rhizobium oryzicola sp. nov., potential plant-growth-promoting endophytic bacteria isolated from rice roots.</title>
        <authorList>
            <person name="Zhang X.X."/>
            <person name="Gao J.S."/>
            <person name="Cao Y.H."/>
            <person name="Sheirdil R.A."/>
            <person name="Wang X.C."/>
            <person name="Zhang L."/>
        </authorList>
    </citation>
    <scope>NUCLEOTIDE SEQUENCE</scope>
    <source>
        <strain evidence="6">05753</strain>
    </source>
</reference>
<reference evidence="6" key="2">
    <citation type="submission" date="2023-07" db="EMBL/GenBank/DDBJ databases">
        <authorList>
            <person name="Sun H."/>
        </authorList>
    </citation>
    <scope>NUCLEOTIDE SEQUENCE</scope>
    <source>
        <strain evidence="6">05753</strain>
    </source>
</reference>
<evidence type="ECO:0000313" key="7">
    <source>
        <dbReference type="Proteomes" id="UP001169006"/>
    </source>
</evidence>
<feature type="domain" description="HTH lysR-type" evidence="5">
    <location>
        <begin position="338"/>
        <end position="395"/>
    </location>
</feature>
<evidence type="ECO:0000256" key="4">
    <source>
        <dbReference type="ARBA" id="ARBA00023163"/>
    </source>
</evidence>
<evidence type="ECO:0000256" key="2">
    <source>
        <dbReference type="ARBA" id="ARBA00023015"/>
    </source>
</evidence>
<keyword evidence="3" id="KW-0238">DNA-binding</keyword>
<name>A0ABT8SVR1_9HYPH</name>
<keyword evidence="2" id="KW-0805">Transcription regulation</keyword>
<dbReference type="RefSeq" id="WP_302076650.1">
    <property type="nucleotide sequence ID" value="NZ_JAUKWQ010000002.1"/>
</dbReference>
<dbReference type="Proteomes" id="UP001169006">
    <property type="component" value="Unassembled WGS sequence"/>
</dbReference>
<evidence type="ECO:0000256" key="3">
    <source>
        <dbReference type="ARBA" id="ARBA00023125"/>
    </source>
</evidence>
<gene>
    <name evidence="6" type="ORF">Q2T52_10385</name>
</gene>
<dbReference type="EMBL" id="JAUKWQ010000002">
    <property type="protein sequence ID" value="MDO1582507.1"/>
    <property type="molecule type" value="Genomic_DNA"/>
</dbReference>
<proteinExistence type="inferred from homology"/>